<evidence type="ECO:0000313" key="2">
    <source>
        <dbReference type="EMBL" id="BAT14056.1"/>
    </source>
</evidence>
<reference evidence="2 3" key="3">
    <citation type="journal article" date="2013" name="Rice">
        <title>Improvement of the Oryza sativa Nipponbare reference genome using next generation sequence and optical map data.</title>
        <authorList>
            <person name="Kawahara Y."/>
            <person name="de la Bastide M."/>
            <person name="Hamilton J.P."/>
            <person name="Kanamori H."/>
            <person name="McCombie W.R."/>
            <person name="Ouyang S."/>
            <person name="Schwartz D.C."/>
            <person name="Tanaka T."/>
            <person name="Wu J."/>
            <person name="Zhou S."/>
            <person name="Childs K.L."/>
            <person name="Davidson R.M."/>
            <person name="Lin H."/>
            <person name="Quesada-Ocampo L."/>
            <person name="Vaillancourt B."/>
            <person name="Sakai H."/>
            <person name="Lee S.S."/>
            <person name="Kim J."/>
            <person name="Numa H."/>
            <person name="Itoh T."/>
            <person name="Buell C.R."/>
            <person name="Matsumoto T."/>
        </authorList>
    </citation>
    <scope>NUCLEOTIDE SEQUENCE [LARGE SCALE GENOMIC DNA]</scope>
    <source>
        <strain evidence="3">cv. Nipponbare</strain>
    </source>
</reference>
<reference evidence="3" key="1">
    <citation type="journal article" date="2005" name="Nature">
        <title>The map-based sequence of the rice genome.</title>
        <authorList>
            <consortium name="International rice genome sequencing project (IRGSP)"/>
            <person name="Matsumoto T."/>
            <person name="Wu J."/>
            <person name="Kanamori H."/>
            <person name="Katayose Y."/>
            <person name="Fujisawa M."/>
            <person name="Namiki N."/>
            <person name="Mizuno H."/>
            <person name="Yamamoto K."/>
            <person name="Antonio B.A."/>
            <person name="Baba T."/>
            <person name="Sakata K."/>
            <person name="Nagamura Y."/>
            <person name="Aoki H."/>
            <person name="Arikawa K."/>
            <person name="Arita K."/>
            <person name="Bito T."/>
            <person name="Chiden Y."/>
            <person name="Fujitsuka N."/>
            <person name="Fukunaka R."/>
            <person name="Hamada M."/>
            <person name="Harada C."/>
            <person name="Hayashi A."/>
            <person name="Hijishita S."/>
            <person name="Honda M."/>
            <person name="Hosokawa S."/>
            <person name="Ichikawa Y."/>
            <person name="Idonuma A."/>
            <person name="Iijima M."/>
            <person name="Ikeda M."/>
            <person name="Ikeno M."/>
            <person name="Ito K."/>
            <person name="Ito S."/>
            <person name="Ito T."/>
            <person name="Ito Y."/>
            <person name="Ito Y."/>
            <person name="Iwabuchi A."/>
            <person name="Kamiya K."/>
            <person name="Karasawa W."/>
            <person name="Kurita K."/>
            <person name="Katagiri S."/>
            <person name="Kikuta A."/>
            <person name="Kobayashi H."/>
            <person name="Kobayashi N."/>
            <person name="Machita K."/>
            <person name="Maehara T."/>
            <person name="Masukawa M."/>
            <person name="Mizubayashi T."/>
            <person name="Mukai Y."/>
            <person name="Nagasaki H."/>
            <person name="Nagata Y."/>
            <person name="Naito S."/>
            <person name="Nakashima M."/>
            <person name="Nakama Y."/>
            <person name="Nakamichi Y."/>
            <person name="Nakamura M."/>
            <person name="Meguro A."/>
            <person name="Negishi M."/>
            <person name="Ohta I."/>
            <person name="Ohta T."/>
            <person name="Okamoto M."/>
            <person name="Ono N."/>
            <person name="Saji S."/>
            <person name="Sakaguchi M."/>
            <person name="Sakai K."/>
            <person name="Shibata M."/>
            <person name="Shimokawa T."/>
            <person name="Song J."/>
            <person name="Takazaki Y."/>
            <person name="Terasawa K."/>
            <person name="Tsugane M."/>
            <person name="Tsuji K."/>
            <person name="Ueda S."/>
            <person name="Waki K."/>
            <person name="Yamagata H."/>
            <person name="Yamamoto M."/>
            <person name="Yamamoto S."/>
            <person name="Yamane H."/>
            <person name="Yoshiki S."/>
            <person name="Yoshihara R."/>
            <person name="Yukawa K."/>
            <person name="Zhong H."/>
            <person name="Yano M."/>
            <person name="Yuan Q."/>
            <person name="Ouyang S."/>
            <person name="Liu J."/>
            <person name="Jones K.M."/>
            <person name="Gansberger K."/>
            <person name="Moffat K."/>
            <person name="Hill J."/>
            <person name="Bera J."/>
            <person name="Fadrosh D."/>
            <person name="Jin S."/>
            <person name="Johri S."/>
            <person name="Kim M."/>
            <person name="Overton L."/>
            <person name="Reardon M."/>
            <person name="Tsitrin T."/>
            <person name="Vuong H."/>
            <person name="Weaver B."/>
            <person name="Ciecko A."/>
            <person name="Tallon L."/>
            <person name="Jackson J."/>
            <person name="Pai G."/>
            <person name="Aken S.V."/>
            <person name="Utterback T."/>
            <person name="Reidmuller S."/>
            <person name="Feldblyum T."/>
            <person name="Hsiao J."/>
            <person name="Zismann V."/>
            <person name="Iobst S."/>
            <person name="de Vazeille A.R."/>
            <person name="Buell C.R."/>
            <person name="Ying K."/>
            <person name="Li Y."/>
            <person name="Lu T."/>
            <person name="Huang Y."/>
            <person name="Zhao Q."/>
            <person name="Feng Q."/>
            <person name="Zhang L."/>
            <person name="Zhu J."/>
            <person name="Weng Q."/>
            <person name="Mu J."/>
            <person name="Lu Y."/>
            <person name="Fan D."/>
            <person name="Liu Y."/>
            <person name="Guan J."/>
            <person name="Zhang Y."/>
            <person name="Yu S."/>
            <person name="Liu X."/>
            <person name="Zhang Y."/>
            <person name="Hong G."/>
            <person name="Han B."/>
            <person name="Choisne N."/>
            <person name="Demange N."/>
            <person name="Orjeda G."/>
            <person name="Samain S."/>
            <person name="Cattolico L."/>
            <person name="Pelletier E."/>
            <person name="Couloux A."/>
            <person name="Segurens B."/>
            <person name="Wincker P."/>
            <person name="D'Hont A."/>
            <person name="Scarpelli C."/>
            <person name="Weissenbach J."/>
            <person name="Salanoubat M."/>
            <person name="Quetier F."/>
            <person name="Yu Y."/>
            <person name="Kim H.R."/>
            <person name="Rambo T."/>
            <person name="Currie J."/>
            <person name="Collura K."/>
            <person name="Luo M."/>
            <person name="Yang T."/>
            <person name="Ammiraju J.S.S."/>
            <person name="Engler F."/>
            <person name="Soderlund C."/>
            <person name="Wing R.A."/>
            <person name="Palmer L.E."/>
            <person name="de la Bastide M."/>
            <person name="Spiegel L."/>
            <person name="Nascimento L."/>
            <person name="Zutavern T."/>
            <person name="O'Shaughnessy A."/>
            <person name="Dike S."/>
            <person name="Dedhia N."/>
            <person name="Preston R."/>
            <person name="Balija V."/>
            <person name="McCombie W.R."/>
            <person name="Chow T."/>
            <person name="Chen H."/>
            <person name="Chung M."/>
            <person name="Chen C."/>
            <person name="Shaw J."/>
            <person name="Wu H."/>
            <person name="Hsiao K."/>
            <person name="Chao Y."/>
            <person name="Chu M."/>
            <person name="Cheng C."/>
            <person name="Hour A."/>
            <person name="Lee P."/>
            <person name="Lin S."/>
            <person name="Lin Y."/>
            <person name="Liou J."/>
            <person name="Liu S."/>
            <person name="Hsing Y."/>
            <person name="Raghuvanshi S."/>
            <person name="Mohanty A."/>
            <person name="Bharti A.K."/>
            <person name="Gaur A."/>
            <person name="Gupta V."/>
            <person name="Kumar D."/>
            <person name="Ravi V."/>
            <person name="Vij S."/>
            <person name="Kapur A."/>
            <person name="Khurana P."/>
            <person name="Khurana P."/>
            <person name="Khurana J.P."/>
            <person name="Tyagi A.K."/>
            <person name="Gaikwad K."/>
            <person name="Singh A."/>
            <person name="Dalal V."/>
            <person name="Srivastava S."/>
            <person name="Dixit A."/>
            <person name="Pal A.K."/>
            <person name="Ghazi I.A."/>
            <person name="Yadav M."/>
            <person name="Pandit A."/>
            <person name="Bhargava A."/>
            <person name="Sureshbabu K."/>
            <person name="Batra K."/>
            <person name="Sharma T.R."/>
            <person name="Mohapatra T."/>
            <person name="Singh N.K."/>
            <person name="Messing J."/>
            <person name="Nelson A.B."/>
            <person name="Fuks G."/>
            <person name="Kavchok S."/>
            <person name="Keizer G."/>
            <person name="Linton E."/>
            <person name="Llaca V."/>
            <person name="Song R."/>
            <person name="Tanyolac B."/>
            <person name="Young S."/>
            <person name="Ho-Il K."/>
            <person name="Hahn J.H."/>
            <person name="Sangsakoo G."/>
            <person name="Vanavichit A."/>
            <person name="de Mattos Luiz.A.T."/>
            <person name="Zimmer P.D."/>
            <person name="Malone G."/>
            <person name="Dellagostin O."/>
            <person name="de Oliveira A.C."/>
            <person name="Bevan M."/>
            <person name="Bancroft I."/>
            <person name="Minx P."/>
            <person name="Cordum H."/>
            <person name="Wilson R."/>
            <person name="Cheng Z."/>
            <person name="Jin W."/>
            <person name="Jiang J."/>
            <person name="Leong S.A."/>
            <person name="Iwama H."/>
            <person name="Gojobori T."/>
            <person name="Itoh T."/>
            <person name="Niimura Y."/>
            <person name="Fujii Y."/>
            <person name="Habara T."/>
            <person name="Sakai H."/>
            <person name="Sato Y."/>
            <person name="Wilson G."/>
            <person name="Kumar K."/>
            <person name="McCouch S."/>
            <person name="Juretic N."/>
            <person name="Hoen D."/>
            <person name="Wright S."/>
            <person name="Bruskiewich R."/>
            <person name="Bureau T."/>
            <person name="Miyao A."/>
            <person name="Hirochika H."/>
            <person name="Nishikawa T."/>
            <person name="Kadowaki K."/>
            <person name="Sugiura M."/>
            <person name="Burr B."/>
            <person name="Sasaki T."/>
        </authorList>
    </citation>
    <scope>NUCLEOTIDE SEQUENCE [LARGE SCALE GENOMIC DNA]</scope>
    <source>
        <strain evidence="3">cv. Nipponbare</strain>
    </source>
</reference>
<organism evidence="2 3">
    <name type="scientific">Oryza sativa subsp. japonica</name>
    <name type="common">Rice</name>
    <dbReference type="NCBI Taxonomy" id="39947"/>
    <lineage>
        <taxon>Eukaryota</taxon>
        <taxon>Viridiplantae</taxon>
        <taxon>Streptophyta</taxon>
        <taxon>Embryophyta</taxon>
        <taxon>Tracheophyta</taxon>
        <taxon>Spermatophyta</taxon>
        <taxon>Magnoliopsida</taxon>
        <taxon>Liliopsida</taxon>
        <taxon>Poales</taxon>
        <taxon>Poaceae</taxon>
        <taxon>BOP clade</taxon>
        <taxon>Oryzoideae</taxon>
        <taxon>Oryzeae</taxon>
        <taxon>Oryzinae</taxon>
        <taxon>Oryza</taxon>
        <taxon>Oryza sativa</taxon>
    </lineage>
</organism>
<feature type="compositionally biased region" description="Basic and acidic residues" evidence="1">
    <location>
        <begin position="109"/>
        <end position="151"/>
    </location>
</feature>
<feature type="region of interest" description="Disordered" evidence="1">
    <location>
        <begin position="37"/>
        <end position="76"/>
    </location>
</feature>
<accession>A0A0P0Y2D5</accession>
<feature type="region of interest" description="Disordered" evidence="1">
    <location>
        <begin position="94"/>
        <end position="159"/>
    </location>
</feature>
<evidence type="ECO:0000313" key="3">
    <source>
        <dbReference type="Proteomes" id="UP000059680"/>
    </source>
</evidence>
<feature type="non-terminal residue" evidence="2">
    <location>
        <position position="159"/>
    </location>
</feature>
<dbReference type="Proteomes" id="UP000059680">
    <property type="component" value="Chromosome 11"/>
</dbReference>
<proteinExistence type="predicted"/>
<dbReference type="PaxDb" id="39947-A0A0P0Y2D5"/>
<gene>
    <name evidence="2" type="ordered locus">Os11g0483975</name>
    <name evidence="2" type="ORF">OSNPB_110483975</name>
</gene>
<dbReference type="InParanoid" id="A0A0P0Y2D5"/>
<name>A0A0P0Y2D5_ORYSJ</name>
<sequence>ARRQHGRQRCAVGLDPVADHLLERPHGVLVHPVLRVPGHHGGAHHRAPLGQSVEHPAREGDEARERVRPDEAVGDVGVALQPVPDGERVELLGGAEGEAGGCLEEESEGAEHGSRRGERGVGGEEAGRREGVVGEAAGDEHGRVDGGERARGRAAVGQE</sequence>
<dbReference type="Gramene" id="Os11t0483975-00">
    <property type="protein sequence ID" value="Os11t0483975-00"/>
    <property type="gene ID" value="Os11g0483975"/>
</dbReference>
<evidence type="ECO:0000256" key="1">
    <source>
        <dbReference type="SAM" id="MobiDB-lite"/>
    </source>
</evidence>
<keyword evidence="3" id="KW-1185">Reference proteome</keyword>
<feature type="non-terminal residue" evidence="2">
    <location>
        <position position="1"/>
    </location>
</feature>
<dbReference type="EMBL" id="AP014967">
    <property type="protein sequence ID" value="BAT14056.1"/>
    <property type="molecule type" value="Genomic_DNA"/>
</dbReference>
<feature type="compositionally biased region" description="Basic residues" evidence="1">
    <location>
        <begin position="37"/>
        <end position="47"/>
    </location>
</feature>
<reference evidence="2 3" key="2">
    <citation type="journal article" date="2013" name="Plant Cell Physiol.">
        <title>Rice Annotation Project Database (RAP-DB): an integrative and interactive database for rice genomics.</title>
        <authorList>
            <person name="Sakai H."/>
            <person name="Lee S.S."/>
            <person name="Tanaka T."/>
            <person name="Numa H."/>
            <person name="Kim J."/>
            <person name="Kawahara Y."/>
            <person name="Wakimoto H."/>
            <person name="Yang C.C."/>
            <person name="Iwamoto M."/>
            <person name="Abe T."/>
            <person name="Yamada Y."/>
            <person name="Muto A."/>
            <person name="Inokuchi H."/>
            <person name="Ikemura T."/>
            <person name="Matsumoto T."/>
            <person name="Sasaki T."/>
            <person name="Itoh T."/>
        </authorList>
    </citation>
    <scope>NUCLEOTIDE SEQUENCE [LARGE SCALE GENOMIC DNA]</scope>
    <source>
        <strain evidence="3">cv. Nipponbare</strain>
    </source>
</reference>
<feature type="compositionally biased region" description="Basic and acidic residues" evidence="1">
    <location>
        <begin position="55"/>
        <end position="71"/>
    </location>
</feature>
<dbReference type="AlphaFoldDB" id="A0A0P0Y2D5"/>
<protein>
    <submittedName>
        <fullName evidence="2">Os11g0483975 protein</fullName>
    </submittedName>
</protein>